<evidence type="ECO:0000256" key="1">
    <source>
        <dbReference type="ARBA" id="ARBA00004304"/>
    </source>
</evidence>
<dbReference type="AlphaFoldDB" id="A0A2P1H973"/>
<keyword evidence="7 12" id="KW-0375">Hydrogen ion transport</keyword>
<evidence type="ECO:0000256" key="5">
    <source>
        <dbReference type="ARBA" id="ARBA00022547"/>
    </source>
</evidence>
<evidence type="ECO:0000256" key="6">
    <source>
        <dbReference type="ARBA" id="ARBA00022692"/>
    </source>
</evidence>
<name>A0A2P1H973_9NEOP</name>
<dbReference type="GO" id="GO:0045259">
    <property type="term" value="C:proton-transporting ATP synthase complex"/>
    <property type="evidence" value="ECO:0007669"/>
    <property type="project" value="UniProtKB-KW"/>
</dbReference>
<dbReference type="GO" id="GO:0015078">
    <property type="term" value="F:proton transmembrane transporter activity"/>
    <property type="evidence" value="ECO:0007669"/>
    <property type="project" value="InterPro"/>
</dbReference>
<keyword evidence="10 12" id="KW-0496">Mitochondrion</keyword>
<evidence type="ECO:0000256" key="4">
    <source>
        <dbReference type="ARBA" id="ARBA00022448"/>
    </source>
</evidence>
<evidence type="ECO:0000256" key="13">
    <source>
        <dbReference type="SAM" id="Phobius"/>
    </source>
</evidence>
<proteinExistence type="inferred from homology"/>
<evidence type="ECO:0000256" key="8">
    <source>
        <dbReference type="ARBA" id="ARBA00022989"/>
    </source>
</evidence>
<protein>
    <recommendedName>
        <fullName evidence="12">ATP synthase complex subunit 8</fullName>
    </recommendedName>
</protein>
<comment type="subunit">
    <text evidence="3">F-type ATPases have 2 components, CF(1) - the catalytic core - and CF(0) - the membrane proton channel.</text>
</comment>
<dbReference type="InterPro" id="IPR001421">
    <property type="entry name" value="ATP8_metazoa"/>
</dbReference>
<feature type="transmembrane region" description="Helical" evidence="13">
    <location>
        <begin position="12"/>
        <end position="31"/>
    </location>
</feature>
<dbReference type="Pfam" id="PF00895">
    <property type="entry name" value="ATP-synt_8"/>
    <property type="match status" value="1"/>
</dbReference>
<reference evidence="14" key="1">
    <citation type="journal article" date="2018" name="Mol. Biol. Evol.">
        <title>Transoceanic dispersal and plate tectonics shaped global cockroach distributions: evidence from mitochondrial phylogenomics.</title>
        <authorList>
            <person name="Bourguignon T."/>
            <person name="Qian T."/>
            <person name="Ho S.Y.W."/>
            <person name="Juna F."/>
            <person name="Wang Z."/>
            <person name="Arab D.A."/>
            <person name="Cameron S.L."/>
            <person name="Walker J."/>
            <person name="Rentz D."/>
            <person name="Evans T.A."/>
            <person name="Lo N."/>
        </authorList>
    </citation>
    <scope>NUCLEOTIDE SEQUENCE</scope>
</reference>
<evidence type="ECO:0000256" key="2">
    <source>
        <dbReference type="ARBA" id="ARBA00008892"/>
    </source>
</evidence>
<sequence length="53" mass="6559">MPQMMPMNWPMLYIMFLMIFIMFNIVNYYNIIPLKKVKSSKGKTKNKILNWKW</sequence>
<comment type="subcellular location">
    <subcellularLocation>
        <location evidence="1 12">Mitochondrion membrane</location>
        <topology evidence="1 12">Single-pass membrane protein</topology>
    </subcellularLocation>
</comment>
<evidence type="ECO:0000256" key="11">
    <source>
        <dbReference type="ARBA" id="ARBA00023136"/>
    </source>
</evidence>
<dbReference type="EMBL" id="MG882211">
    <property type="protein sequence ID" value="AVN68078.1"/>
    <property type="molecule type" value="Genomic_DNA"/>
</dbReference>
<evidence type="ECO:0000313" key="14">
    <source>
        <dbReference type="EMBL" id="AVN68078.1"/>
    </source>
</evidence>
<geneLocation type="mitochondrion" evidence="14"/>
<gene>
    <name evidence="14" type="primary">atp8</name>
</gene>
<keyword evidence="11 13" id="KW-0472">Membrane</keyword>
<accession>A0A2P1H973</accession>
<keyword evidence="4 12" id="KW-0813">Transport</keyword>
<dbReference type="GO" id="GO:0015986">
    <property type="term" value="P:proton motive force-driven ATP synthesis"/>
    <property type="evidence" value="ECO:0007669"/>
    <property type="project" value="InterPro"/>
</dbReference>
<comment type="similarity">
    <text evidence="2 12">Belongs to the ATPase protein 8 family.</text>
</comment>
<evidence type="ECO:0000256" key="3">
    <source>
        <dbReference type="ARBA" id="ARBA00011291"/>
    </source>
</evidence>
<keyword evidence="5 12" id="KW-0138">CF(0)</keyword>
<dbReference type="GO" id="GO:0031966">
    <property type="term" value="C:mitochondrial membrane"/>
    <property type="evidence" value="ECO:0007669"/>
    <property type="project" value="UniProtKB-SubCell"/>
</dbReference>
<organism evidence="14">
    <name type="scientific">Ellipsidion sp. BLA050</name>
    <dbReference type="NCBI Taxonomy" id="2093463"/>
    <lineage>
        <taxon>Eukaryota</taxon>
        <taxon>Metazoa</taxon>
        <taxon>Ecdysozoa</taxon>
        <taxon>Arthropoda</taxon>
        <taxon>Hexapoda</taxon>
        <taxon>Insecta</taxon>
        <taxon>Pterygota</taxon>
        <taxon>Neoptera</taxon>
        <taxon>Polyneoptera</taxon>
        <taxon>Dictyoptera</taxon>
        <taxon>Blattodea</taxon>
        <taxon>Blaberoidea</taxon>
        <taxon>Pseudophyllodromiidae</taxon>
        <taxon>Ellipsidion</taxon>
    </lineage>
</organism>
<evidence type="ECO:0000256" key="7">
    <source>
        <dbReference type="ARBA" id="ARBA00022781"/>
    </source>
</evidence>
<evidence type="ECO:0000256" key="12">
    <source>
        <dbReference type="RuleBase" id="RU003661"/>
    </source>
</evidence>
<keyword evidence="8 13" id="KW-1133">Transmembrane helix</keyword>
<evidence type="ECO:0000256" key="9">
    <source>
        <dbReference type="ARBA" id="ARBA00023065"/>
    </source>
</evidence>
<evidence type="ECO:0000256" key="10">
    <source>
        <dbReference type="ARBA" id="ARBA00023128"/>
    </source>
</evidence>
<keyword evidence="9 12" id="KW-0406">Ion transport</keyword>
<keyword evidence="6 12" id="KW-0812">Transmembrane</keyword>